<evidence type="ECO:0000313" key="9">
    <source>
        <dbReference type="Proteomes" id="UP000523795"/>
    </source>
</evidence>
<evidence type="ECO:0000256" key="3">
    <source>
        <dbReference type="ARBA" id="ARBA00022723"/>
    </source>
</evidence>
<evidence type="ECO:0000259" key="6">
    <source>
        <dbReference type="Pfam" id="PF00081"/>
    </source>
</evidence>
<dbReference type="SUPFAM" id="SSF54719">
    <property type="entry name" value="Fe,Mn superoxide dismutase (SOD), C-terminal domain"/>
    <property type="match status" value="1"/>
</dbReference>
<evidence type="ECO:0000256" key="5">
    <source>
        <dbReference type="RuleBase" id="RU000414"/>
    </source>
</evidence>
<keyword evidence="3 5" id="KW-0479">Metal-binding</keyword>
<dbReference type="Pfam" id="PF02777">
    <property type="entry name" value="Sod_Fe_C"/>
    <property type="match status" value="1"/>
</dbReference>
<dbReference type="EC" id="1.15.1.1" evidence="2 5"/>
<dbReference type="InterPro" id="IPR050265">
    <property type="entry name" value="Fe/Mn_Superoxide_Dismutase"/>
</dbReference>
<dbReference type="SUPFAM" id="SSF46609">
    <property type="entry name" value="Fe,Mn superoxide dismutase (SOD), N-terminal domain"/>
    <property type="match status" value="1"/>
</dbReference>
<comment type="caution">
    <text evidence="8">The sequence shown here is derived from an EMBL/GenBank/DDBJ whole genome shotgun (WGS) entry which is preliminary data.</text>
</comment>
<comment type="similarity">
    <text evidence="1 5">Belongs to the iron/manganese superoxide dismutase family.</text>
</comment>
<dbReference type="PIRSF" id="PIRSF000349">
    <property type="entry name" value="SODismutase"/>
    <property type="match status" value="1"/>
</dbReference>
<dbReference type="Pfam" id="PF00081">
    <property type="entry name" value="Sod_Fe_N"/>
    <property type="match status" value="1"/>
</dbReference>
<evidence type="ECO:0000256" key="4">
    <source>
        <dbReference type="ARBA" id="ARBA00023002"/>
    </source>
</evidence>
<dbReference type="PRINTS" id="PR01703">
    <property type="entry name" value="MNSODISMTASE"/>
</dbReference>
<dbReference type="InterPro" id="IPR036314">
    <property type="entry name" value="SOD_C_sf"/>
</dbReference>
<dbReference type="PANTHER" id="PTHR11404:SF6">
    <property type="entry name" value="SUPEROXIDE DISMUTASE [MN], MITOCHONDRIAL"/>
    <property type="match status" value="1"/>
</dbReference>
<dbReference type="PANTHER" id="PTHR11404">
    <property type="entry name" value="SUPEROXIDE DISMUTASE 2"/>
    <property type="match status" value="1"/>
</dbReference>
<keyword evidence="4 5" id="KW-0560">Oxidoreductase</keyword>
<sequence length="209" mass="22890">MTKYELPDLPYDYAALEPHISARIMELHHSKHHATYVAGANTALEQMAEARSKGEFGNIPKLSKDLAFHLGGHTNHSIFWNNLSPEGGDKPEGELAAALDDAFGSFDAFRGHFNAAALSLQGSGWAVLAYEPLGGNIVIEQLYDQQGNIPVGTIPLLMLDMWEHAFYLDYVNVKADYVKAFWNIVNWADVAARFDAARAGASSLITVGK</sequence>
<dbReference type="InterPro" id="IPR036324">
    <property type="entry name" value="Mn/Fe_SOD_N_sf"/>
</dbReference>
<comment type="catalytic activity">
    <reaction evidence="5">
        <text>2 superoxide + 2 H(+) = H2O2 + O2</text>
        <dbReference type="Rhea" id="RHEA:20696"/>
        <dbReference type="ChEBI" id="CHEBI:15378"/>
        <dbReference type="ChEBI" id="CHEBI:15379"/>
        <dbReference type="ChEBI" id="CHEBI:16240"/>
        <dbReference type="ChEBI" id="CHEBI:18421"/>
        <dbReference type="EC" id="1.15.1.1"/>
    </reaction>
</comment>
<comment type="function">
    <text evidence="5">Destroys radicals which are normally produced within the cells and which are toxic to biological systems.</text>
</comment>
<evidence type="ECO:0000256" key="1">
    <source>
        <dbReference type="ARBA" id="ARBA00008714"/>
    </source>
</evidence>
<evidence type="ECO:0000259" key="7">
    <source>
        <dbReference type="Pfam" id="PF02777"/>
    </source>
</evidence>
<dbReference type="PROSITE" id="PS00088">
    <property type="entry name" value="SOD_MN"/>
    <property type="match status" value="1"/>
</dbReference>
<dbReference type="InterPro" id="IPR019831">
    <property type="entry name" value="Mn/Fe_SOD_N"/>
</dbReference>
<evidence type="ECO:0000256" key="2">
    <source>
        <dbReference type="ARBA" id="ARBA00012682"/>
    </source>
</evidence>
<dbReference type="Gene3D" id="1.10.287.990">
    <property type="entry name" value="Fe,Mn superoxide dismutase (SOD) domain"/>
    <property type="match status" value="1"/>
</dbReference>
<accession>A0ABX1JI92</accession>
<reference evidence="8 9" key="1">
    <citation type="submission" date="2020-04" db="EMBL/GenBank/DDBJ databases">
        <authorList>
            <person name="Liu S."/>
        </authorList>
    </citation>
    <scope>NUCLEOTIDE SEQUENCE [LARGE SCALE GENOMIC DNA]</scope>
    <source>
        <strain evidence="8 9">CGMCC 1.15091</strain>
    </source>
</reference>
<protein>
    <recommendedName>
        <fullName evidence="2 5">Superoxide dismutase</fullName>
        <ecNumber evidence="2 5">1.15.1.1</ecNumber>
    </recommendedName>
</protein>
<dbReference type="InterPro" id="IPR001189">
    <property type="entry name" value="Mn/Fe_SOD"/>
</dbReference>
<name>A0ABX1JI92_9MICC</name>
<evidence type="ECO:0000313" key="8">
    <source>
        <dbReference type="EMBL" id="NKX49045.1"/>
    </source>
</evidence>
<keyword evidence="9" id="KW-1185">Reference proteome</keyword>
<gene>
    <name evidence="8" type="ORF">HER39_00260</name>
</gene>
<dbReference type="InterPro" id="IPR019832">
    <property type="entry name" value="Mn/Fe_SOD_C"/>
</dbReference>
<dbReference type="EMBL" id="JAAZSR010000001">
    <property type="protein sequence ID" value="NKX49045.1"/>
    <property type="molecule type" value="Genomic_DNA"/>
</dbReference>
<organism evidence="8 9">
    <name type="scientific">Arthrobacter deserti</name>
    <dbReference type="NCBI Taxonomy" id="1742687"/>
    <lineage>
        <taxon>Bacteria</taxon>
        <taxon>Bacillati</taxon>
        <taxon>Actinomycetota</taxon>
        <taxon>Actinomycetes</taxon>
        <taxon>Micrococcales</taxon>
        <taxon>Micrococcaceae</taxon>
        <taxon>Arthrobacter</taxon>
    </lineage>
</organism>
<feature type="domain" description="Manganese/iron superoxide dismutase C-terminal" evidence="7">
    <location>
        <begin position="91"/>
        <end position="193"/>
    </location>
</feature>
<dbReference type="InterPro" id="IPR019833">
    <property type="entry name" value="Mn/Fe_SOD_BS"/>
</dbReference>
<dbReference type="Proteomes" id="UP000523795">
    <property type="component" value="Unassembled WGS sequence"/>
</dbReference>
<proteinExistence type="inferred from homology"/>
<dbReference type="Gene3D" id="3.55.40.20">
    <property type="entry name" value="Iron/manganese superoxide dismutase, C-terminal domain"/>
    <property type="match status" value="1"/>
</dbReference>
<feature type="domain" description="Manganese/iron superoxide dismutase N-terminal" evidence="6">
    <location>
        <begin position="3"/>
        <end position="84"/>
    </location>
</feature>